<dbReference type="GO" id="GO:0006541">
    <property type="term" value="P:glutamine metabolic process"/>
    <property type="evidence" value="ECO:0007669"/>
    <property type="project" value="TreeGrafter"/>
</dbReference>
<feature type="binding site" evidence="19">
    <location>
        <position position="249"/>
    </location>
    <ligand>
        <name>ATP</name>
        <dbReference type="ChEBI" id="CHEBI:30616"/>
        <label>1</label>
    </ligand>
</feature>
<feature type="binding site" evidence="19">
    <location>
        <position position="757"/>
    </location>
    <ligand>
        <name>ATP</name>
        <dbReference type="ChEBI" id="CHEBI:30616"/>
        <label>2</label>
    </ligand>
</feature>
<dbReference type="InterPro" id="IPR011607">
    <property type="entry name" value="MGS-like_dom"/>
</dbReference>
<feature type="region of interest" description="Carboxyphosphate synthetic domain" evidence="19">
    <location>
        <begin position="1"/>
        <end position="408"/>
    </location>
</feature>
<dbReference type="SUPFAM" id="SSF52440">
    <property type="entry name" value="PreATP-grasp domain"/>
    <property type="match status" value="2"/>
</dbReference>
<dbReference type="Gene3D" id="3.30.1490.20">
    <property type="entry name" value="ATP-grasp fold, A domain"/>
    <property type="match status" value="1"/>
</dbReference>
<feature type="domain" description="ATP-grasp" evidence="20">
    <location>
        <begin position="682"/>
        <end position="873"/>
    </location>
</feature>
<dbReference type="Gene3D" id="3.40.50.20">
    <property type="match status" value="2"/>
</dbReference>
<feature type="binding site" evidence="19">
    <location>
        <position position="129"/>
    </location>
    <ligand>
        <name>ATP</name>
        <dbReference type="ChEBI" id="CHEBI:30616"/>
        <label>1</label>
    </ligand>
</feature>
<feature type="binding site" evidence="19">
    <location>
        <position position="305"/>
    </location>
    <ligand>
        <name>Mn(2+)</name>
        <dbReference type="ChEBI" id="CHEBI:29035"/>
        <label>2</label>
    </ligand>
</feature>
<feature type="binding site" evidence="19">
    <location>
        <position position="216"/>
    </location>
    <ligand>
        <name>ATP</name>
        <dbReference type="ChEBI" id="CHEBI:30616"/>
        <label>1</label>
    </ligand>
</feature>
<dbReference type="PROSITE" id="PS51855">
    <property type="entry name" value="MGS"/>
    <property type="match status" value="1"/>
</dbReference>
<evidence type="ECO:0000256" key="4">
    <source>
        <dbReference type="ARBA" id="ARBA00009799"/>
    </source>
</evidence>
<dbReference type="PROSITE" id="PS00867">
    <property type="entry name" value="CPSASE_2"/>
    <property type="match status" value="2"/>
</dbReference>
<keyword evidence="6 19" id="KW-0436">Ligase</keyword>
<dbReference type="PROSITE" id="PS50975">
    <property type="entry name" value="ATP_GRASP"/>
    <property type="match status" value="2"/>
</dbReference>
<evidence type="ECO:0000256" key="14">
    <source>
        <dbReference type="ARBA" id="ARBA00023211"/>
    </source>
</evidence>
<feature type="binding site" evidence="19">
    <location>
        <position position="791"/>
    </location>
    <ligand>
        <name>ATP</name>
        <dbReference type="ChEBI" id="CHEBI:30616"/>
        <label>2</label>
    </ligand>
</feature>
<gene>
    <name evidence="19 22" type="primary">carB</name>
    <name evidence="22" type="ORF">G4Z16_29495</name>
</gene>
<comment type="subunit">
    <text evidence="18 19">Composed of two chains; the small (or glutamine) chain promotes the hydrolysis of glutamine to ammonia, which is used by the large (or ammonia) chain to synthesize carbamoyl phosphate. Tetramer of heterodimers (alpha,beta)4.</text>
</comment>
<comment type="pathway">
    <text evidence="3 19">Amino-acid biosynthesis; L-arginine biosynthesis; carbamoyl phosphate from bicarbonate: step 1/1.</text>
</comment>
<keyword evidence="23" id="KW-1185">Reference proteome</keyword>
<feature type="binding site" evidence="19">
    <location>
        <position position="305"/>
    </location>
    <ligand>
        <name>Mn(2+)</name>
        <dbReference type="ChEBI" id="CHEBI:29035"/>
        <label>1</label>
    </ligand>
</feature>
<dbReference type="FunFam" id="3.40.50.20:FF:000003">
    <property type="entry name" value="Carbamoyl-phosphate synthase large chain"/>
    <property type="match status" value="1"/>
</dbReference>
<feature type="domain" description="ATP-grasp" evidence="20">
    <location>
        <begin position="138"/>
        <end position="334"/>
    </location>
</feature>
<dbReference type="InterPro" id="IPR036897">
    <property type="entry name" value="CarbamoylP_synth_lsu_oligo_sf"/>
</dbReference>
<keyword evidence="9 19" id="KW-0677">Repeat</keyword>
<proteinExistence type="inferred from homology"/>
<evidence type="ECO:0000256" key="10">
    <source>
        <dbReference type="ARBA" id="ARBA00022741"/>
    </source>
</evidence>
<dbReference type="InterPro" id="IPR005483">
    <property type="entry name" value="CPSase_dom"/>
</dbReference>
<feature type="binding site" evidence="19">
    <location>
        <position position="305"/>
    </location>
    <ligand>
        <name>Mg(2+)</name>
        <dbReference type="ChEBI" id="CHEBI:18420"/>
        <label>1</label>
    </ligand>
</feature>
<keyword evidence="14" id="KW-0464">Manganese</keyword>
<feature type="binding site" evidence="19">
    <location>
        <position position="846"/>
    </location>
    <ligand>
        <name>Mg(2+)</name>
        <dbReference type="ChEBI" id="CHEBI:18420"/>
        <label>4</label>
    </ligand>
</feature>
<dbReference type="SMART" id="SM01096">
    <property type="entry name" value="CPSase_L_D3"/>
    <property type="match status" value="1"/>
</dbReference>
<dbReference type="GO" id="GO:0004088">
    <property type="term" value="F:carbamoyl-phosphate synthase (glutamine-hydrolyzing) activity"/>
    <property type="evidence" value="ECO:0007669"/>
    <property type="project" value="UniProtKB-UniRule"/>
</dbReference>
<protein>
    <recommendedName>
        <fullName evidence="19">Carbamoyl phosphate synthase large chain</fullName>
        <ecNumber evidence="19">6.3.4.16</ecNumber>
        <ecNumber evidence="19">6.3.5.5</ecNumber>
    </recommendedName>
    <alternativeName>
        <fullName evidence="19">Carbamoyl phosphate synthetase ammonia chain</fullName>
    </alternativeName>
</protein>
<keyword evidence="8" id="KW-0479">Metal-binding</keyword>
<dbReference type="CDD" id="cd01424">
    <property type="entry name" value="MGS_CPS_II"/>
    <property type="match status" value="1"/>
</dbReference>
<dbReference type="Gene3D" id="1.10.1030.10">
    <property type="entry name" value="Carbamoyl-phosphate synthetase, large subunit oligomerisation domain"/>
    <property type="match status" value="1"/>
</dbReference>
<dbReference type="PRINTS" id="PR00098">
    <property type="entry name" value="CPSASE"/>
</dbReference>
<comment type="catalytic activity">
    <reaction evidence="15 19">
        <text>hydrogencarbonate + NH4(+) + 2 ATP = carbamoyl phosphate + 2 ADP + phosphate + 2 H(+)</text>
        <dbReference type="Rhea" id="RHEA:18029"/>
        <dbReference type="ChEBI" id="CHEBI:15378"/>
        <dbReference type="ChEBI" id="CHEBI:17544"/>
        <dbReference type="ChEBI" id="CHEBI:28938"/>
        <dbReference type="ChEBI" id="CHEBI:30616"/>
        <dbReference type="ChEBI" id="CHEBI:43474"/>
        <dbReference type="ChEBI" id="CHEBI:58228"/>
        <dbReference type="ChEBI" id="CHEBI:456216"/>
        <dbReference type="EC" id="6.3.4.16"/>
    </reaction>
</comment>
<dbReference type="UniPathway" id="UPA00070">
    <property type="reaction ID" value="UER00115"/>
</dbReference>
<dbReference type="EMBL" id="CP048882">
    <property type="protein sequence ID" value="QPP09863.1"/>
    <property type="molecule type" value="Genomic_DNA"/>
</dbReference>
<dbReference type="Gene3D" id="3.40.50.1380">
    <property type="entry name" value="Methylglyoxal synthase-like domain"/>
    <property type="match status" value="1"/>
</dbReference>
<evidence type="ECO:0000256" key="2">
    <source>
        <dbReference type="ARBA" id="ARBA00004812"/>
    </source>
</evidence>
<dbReference type="PANTHER" id="PTHR11405">
    <property type="entry name" value="CARBAMOYLTRANSFERASE FAMILY MEMBER"/>
    <property type="match status" value="1"/>
</dbReference>
<feature type="binding site" evidence="19">
    <location>
        <position position="291"/>
    </location>
    <ligand>
        <name>Mn(2+)</name>
        <dbReference type="ChEBI" id="CHEBI:29035"/>
        <label>1</label>
    </ligand>
</feature>
<comment type="domain">
    <text evidence="19">The large subunit is composed of 2 ATP-grasp domains that are involved in binding the 2 ATP molecules needed for carbamoyl phosphate synthesis. The N-terminal ATP-grasp domain (referred to as the carboxyphosphate synthetic component) catalyzes the ATP-dependent phosphorylation of hydrogencarbonate to carboxyphosphate and the subsequent nucleophilic attack by ammonia to form a carbamate intermediate. The C-terminal ATP-grasp domain (referred to as the carbamoyl phosphate synthetic component) then catalyzes the phosphorylation of carbamate with the second ATP to form the end product carbamoyl phosphate. The reactive and unstable enzyme intermediates are sequentially channeled from one active site to the next through the interior of the protein over a distance of at least 96 A.</text>
</comment>
<dbReference type="Pfam" id="PF25596">
    <property type="entry name" value="CPSase_L_D1"/>
    <property type="match status" value="2"/>
</dbReference>
<dbReference type="InterPro" id="IPR033937">
    <property type="entry name" value="MGS_CPS_CarB"/>
</dbReference>
<keyword evidence="5 19" id="KW-0055">Arginine biosynthesis</keyword>
<feature type="binding site" evidence="19">
    <location>
        <position position="832"/>
    </location>
    <ligand>
        <name>Mg(2+)</name>
        <dbReference type="ChEBI" id="CHEBI:18420"/>
        <label>3</label>
    </ligand>
</feature>
<evidence type="ECO:0000256" key="17">
    <source>
        <dbReference type="ARBA" id="ARBA00057223"/>
    </source>
</evidence>
<feature type="binding site" evidence="19">
    <location>
        <position position="832"/>
    </location>
    <ligand>
        <name>Mn(2+)</name>
        <dbReference type="ChEBI" id="CHEBI:29035"/>
        <label>3</label>
    </ligand>
</feature>
<comment type="cofactor">
    <cofactor evidence="19">
        <name>Mg(2+)</name>
        <dbReference type="ChEBI" id="CHEBI:18420"/>
    </cofactor>
    <cofactor evidence="19">
        <name>Mn(2+)</name>
        <dbReference type="ChEBI" id="CHEBI:29035"/>
    </cofactor>
    <text evidence="19">Binds 4 Mg(2+) or Mn(2+) ions per subunit.</text>
</comment>
<dbReference type="NCBIfam" id="NF009455">
    <property type="entry name" value="PRK12815.1"/>
    <property type="match status" value="1"/>
</dbReference>
<feature type="binding site" evidence="19">
    <location>
        <position position="718"/>
    </location>
    <ligand>
        <name>ATP</name>
        <dbReference type="ChEBI" id="CHEBI:30616"/>
        <label>2</label>
    </ligand>
</feature>
<feature type="binding site" evidence="19">
    <location>
        <position position="307"/>
    </location>
    <ligand>
        <name>Mg(2+)</name>
        <dbReference type="ChEBI" id="CHEBI:18420"/>
        <label>2</label>
    </ligand>
</feature>
<comment type="cofactor">
    <cofactor evidence="1">
        <name>Mn(2+)</name>
        <dbReference type="ChEBI" id="CHEBI:29035"/>
    </cofactor>
</comment>
<dbReference type="GO" id="GO:0005737">
    <property type="term" value="C:cytoplasm"/>
    <property type="evidence" value="ECO:0007669"/>
    <property type="project" value="TreeGrafter"/>
</dbReference>
<dbReference type="PROSITE" id="PS00866">
    <property type="entry name" value="CPSASE_1"/>
    <property type="match status" value="2"/>
</dbReference>
<dbReference type="InterPro" id="IPR013815">
    <property type="entry name" value="ATP_grasp_subdomain_1"/>
</dbReference>
<feature type="binding site" evidence="19">
    <location>
        <position position="248"/>
    </location>
    <ligand>
        <name>ATP</name>
        <dbReference type="ChEBI" id="CHEBI:30616"/>
        <label>1</label>
    </ligand>
</feature>
<feature type="binding site" evidence="19">
    <location>
        <position position="844"/>
    </location>
    <ligand>
        <name>Mg(2+)</name>
        <dbReference type="ChEBI" id="CHEBI:18420"/>
        <label>4</label>
    </ligand>
</feature>
<dbReference type="Pfam" id="PF02787">
    <property type="entry name" value="CPSase_L_D3"/>
    <property type="match status" value="1"/>
</dbReference>
<feature type="binding site" evidence="19">
    <location>
        <position position="844"/>
    </location>
    <ligand>
        <name>Mn(2+)</name>
        <dbReference type="ChEBI" id="CHEBI:29035"/>
        <label>3</label>
    </ligand>
</feature>
<dbReference type="EC" id="6.3.5.5" evidence="19"/>
<feature type="region of interest" description="Allosteric domain" evidence="19">
    <location>
        <begin position="955"/>
        <end position="1104"/>
    </location>
</feature>
<dbReference type="FunFam" id="3.40.50.20:FF:000001">
    <property type="entry name" value="Carbamoyl-phosphate synthase large chain"/>
    <property type="match status" value="1"/>
</dbReference>
<feature type="binding site" evidence="19">
    <location>
        <position position="291"/>
    </location>
    <ligand>
        <name>ATP</name>
        <dbReference type="ChEBI" id="CHEBI:30616"/>
        <label>1</label>
    </ligand>
</feature>
<feature type="binding site" evidence="19">
    <location>
        <position position="764"/>
    </location>
    <ligand>
        <name>ATP</name>
        <dbReference type="ChEBI" id="CHEBI:30616"/>
        <label>2</label>
    </ligand>
</feature>
<evidence type="ECO:0000259" key="20">
    <source>
        <dbReference type="PROSITE" id="PS50975"/>
    </source>
</evidence>
<evidence type="ECO:0000256" key="16">
    <source>
        <dbReference type="ARBA" id="ARBA00048816"/>
    </source>
</evidence>
<evidence type="ECO:0000256" key="18">
    <source>
        <dbReference type="ARBA" id="ARBA00062056"/>
    </source>
</evidence>
<evidence type="ECO:0000256" key="6">
    <source>
        <dbReference type="ARBA" id="ARBA00022598"/>
    </source>
</evidence>
<evidence type="ECO:0000256" key="12">
    <source>
        <dbReference type="ARBA" id="ARBA00022842"/>
    </source>
</evidence>
<dbReference type="GO" id="GO:0005524">
    <property type="term" value="F:ATP binding"/>
    <property type="evidence" value="ECO:0007669"/>
    <property type="project" value="UniProtKB-UniRule"/>
</dbReference>
<dbReference type="InterPro" id="IPR006275">
    <property type="entry name" value="CPSase_lsu"/>
</dbReference>
<dbReference type="FunFam" id="3.40.50.1380:FF:000007">
    <property type="entry name" value="Carbamoyl-phosphate synthase large chain"/>
    <property type="match status" value="1"/>
</dbReference>
<feature type="binding site" evidence="19">
    <location>
        <position position="307"/>
    </location>
    <ligand>
        <name>Mn(2+)</name>
        <dbReference type="ChEBI" id="CHEBI:29035"/>
        <label>2</label>
    </ligand>
</feature>
<accession>A0A7T1WT49</accession>
<evidence type="ECO:0000256" key="13">
    <source>
        <dbReference type="ARBA" id="ARBA00022975"/>
    </source>
</evidence>
<dbReference type="SUPFAM" id="SSF52335">
    <property type="entry name" value="Methylglyoxal synthase-like"/>
    <property type="match status" value="1"/>
</dbReference>
<evidence type="ECO:0000256" key="9">
    <source>
        <dbReference type="ARBA" id="ARBA00022737"/>
    </source>
</evidence>
<evidence type="ECO:0000256" key="11">
    <source>
        <dbReference type="ARBA" id="ARBA00022840"/>
    </source>
</evidence>
<dbReference type="EC" id="6.3.4.16" evidence="19"/>
<keyword evidence="7 19" id="KW-0028">Amino-acid biosynthesis</keyword>
<dbReference type="KEGG" id="sbat:G4Z16_29495"/>
<dbReference type="SMART" id="SM00851">
    <property type="entry name" value="MGS"/>
    <property type="match status" value="1"/>
</dbReference>
<feature type="binding site" evidence="19">
    <location>
        <position position="844"/>
    </location>
    <ligand>
        <name>Mn(2+)</name>
        <dbReference type="ChEBI" id="CHEBI:29035"/>
        <label>4</label>
    </ligand>
</feature>
<dbReference type="FunFam" id="3.30.470.20:FF:000014">
    <property type="entry name" value="Carbamoyl-phosphate synthase large chain"/>
    <property type="match status" value="1"/>
</dbReference>
<dbReference type="InterPro" id="IPR016185">
    <property type="entry name" value="PreATP-grasp_dom_sf"/>
</dbReference>
<evidence type="ECO:0000256" key="15">
    <source>
        <dbReference type="ARBA" id="ARBA00047359"/>
    </source>
</evidence>
<evidence type="ECO:0000313" key="22">
    <source>
        <dbReference type="EMBL" id="QPP09863.1"/>
    </source>
</evidence>
<comment type="caution">
    <text evidence="19">Lacks conserved residue(s) required for the propagation of feature annotation.</text>
</comment>
<keyword evidence="13 19" id="KW-0665">Pyrimidine biosynthesis</keyword>
<feature type="binding site" evidence="19">
    <location>
        <position position="846"/>
    </location>
    <ligand>
        <name>Mn(2+)</name>
        <dbReference type="ChEBI" id="CHEBI:29035"/>
        <label>4</label>
    </ligand>
</feature>
<organism evidence="22 23">
    <name type="scientific">Streptomyces bathyalis</name>
    <dbReference type="NCBI Taxonomy" id="2710756"/>
    <lineage>
        <taxon>Bacteria</taxon>
        <taxon>Bacillati</taxon>
        <taxon>Actinomycetota</taxon>
        <taxon>Actinomycetes</taxon>
        <taxon>Kitasatosporales</taxon>
        <taxon>Streptomycetaceae</taxon>
        <taxon>Streptomyces</taxon>
    </lineage>
</organism>
<feature type="binding site" evidence="19">
    <location>
        <position position="305"/>
    </location>
    <ligand>
        <name>ATP</name>
        <dbReference type="ChEBI" id="CHEBI:30616"/>
        <label>1</label>
    </ligand>
</feature>
<dbReference type="FunFam" id="1.10.1030.10:FF:000002">
    <property type="entry name" value="Carbamoyl-phosphate synthase large chain"/>
    <property type="match status" value="1"/>
</dbReference>
<dbReference type="GO" id="GO:0046872">
    <property type="term" value="F:metal ion binding"/>
    <property type="evidence" value="ECO:0007669"/>
    <property type="project" value="UniProtKB-KW"/>
</dbReference>
<dbReference type="InterPro" id="IPR005480">
    <property type="entry name" value="CPSase_lsu_oligo"/>
</dbReference>
<dbReference type="Pfam" id="PF02786">
    <property type="entry name" value="CPSase_L_D2"/>
    <property type="match status" value="2"/>
</dbReference>
<dbReference type="Pfam" id="PF02142">
    <property type="entry name" value="MGS"/>
    <property type="match status" value="1"/>
</dbReference>
<feature type="binding site" evidence="19">
    <location>
        <position position="175"/>
    </location>
    <ligand>
        <name>ATP</name>
        <dbReference type="ChEBI" id="CHEBI:30616"/>
        <label>1</label>
    </ligand>
</feature>
<dbReference type="PANTHER" id="PTHR11405:SF53">
    <property type="entry name" value="CARBAMOYL-PHOSPHATE SYNTHASE [AMMONIA], MITOCHONDRIAL"/>
    <property type="match status" value="1"/>
</dbReference>
<evidence type="ECO:0000256" key="5">
    <source>
        <dbReference type="ARBA" id="ARBA00022571"/>
    </source>
</evidence>
<feature type="binding site" evidence="19">
    <location>
        <position position="759"/>
    </location>
    <ligand>
        <name>ATP</name>
        <dbReference type="ChEBI" id="CHEBI:30616"/>
        <label>2</label>
    </ligand>
</feature>
<feature type="binding site" evidence="19">
    <location>
        <position position="247"/>
    </location>
    <ligand>
        <name>ATP</name>
        <dbReference type="ChEBI" id="CHEBI:30616"/>
        <label>1</label>
    </ligand>
</feature>
<evidence type="ECO:0000313" key="23">
    <source>
        <dbReference type="Proteomes" id="UP000595046"/>
    </source>
</evidence>
<dbReference type="SUPFAM" id="SSF48108">
    <property type="entry name" value="Carbamoyl phosphate synthetase, large subunit connection domain"/>
    <property type="match status" value="1"/>
</dbReference>
<feature type="binding site" evidence="19">
    <location>
        <position position="291"/>
    </location>
    <ligand>
        <name>Mg(2+)</name>
        <dbReference type="ChEBI" id="CHEBI:18420"/>
        <label>1</label>
    </ligand>
</feature>
<dbReference type="Gene3D" id="3.30.470.20">
    <property type="entry name" value="ATP-grasp fold, B domain"/>
    <property type="match status" value="2"/>
</dbReference>
<dbReference type="Proteomes" id="UP000595046">
    <property type="component" value="Chromosome"/>
</dbReference>
<evidence type="ECO:0000256" key="8">
    <source>
        <dbReference type="ARBA" id="ARBA00022723"/>
    </source>
</evidence>
<dbReference type="InterPro" id="IPR058047">
    <property type="entry name" value="CPSase_preATP-grasp"/>
</dbReference>
<dbReference type="HAMAP" id="MF_01210_B">
    <property type="entry name" value="CPSase_L_chain_B"/>
    <property type="match status" value="1"/>
</dbReference>
<dbReference type="GO" id="GO:0006526">
    <property type="term" value="P:L-arginine biosynthetic process"/>
    <property type="evidence" value="ECO:0007669"/>
    <property type="project" value="UniProtKB-UniRule"/>
</dbReference>
<comment type="catalytic activity">
    <reaction evidence="16 19">
        <text>hydrogencarbonate + L-glutamine + 2 ATP + H2O = carbamoyl phosphate + L-glutamate + 2 ADP + phosphate + 2 H(+)</text>
        <dbReference type="Rhea" id="RHEA:18633"/>
        <dbReference type="ChEBI" id="CHEBI:15377"/>
        <dbReference type="ChEBI" id="CHEBI:15378"/>
        <dbReference type="ChEBI" id="CHEBI:17544"/>
        <dbReference type="ChEBI" id="CHEBI:29985"/>
        <dbReference type="ChEBI" id="CHEBI:30616"/>
        <dbReference type="ChEBI" id="CHEBI:43474"/>
        <dbReference type="ChEBI" id="CHEBI:58228"/>
        <dbReference type="ChEBI" id="CHEBI:58359"/>
        <dbReference type="ChEBI" id="CHEBI:456216"/>
        <dbReference type="EC" id="6.3.5.5"/>
    </reaction>
</comment>
<feature type="binding site" evidence="19">
    <location>
        <position position="181"/>
    </location>
    <ligand>
        <name>ATP</name>
        <dbReference type="ChEBI" id="CHEBI:30616"/>
        <label>1</label>
    </ligand>
</feature>
<dbReference type="SUPFAM" id="SSF56059">
    <property type="entry name" value="Glutathione synthetase ATP-binding domain-like"/>
    <property type="match status" value="2"/>
</dbReference>
<evidence type="ECO:0000256" key="3">
    <source>
        <dbReference type="ARBA" id="ARBA00005077"/>
    </source>
</evidence>
<feature type="binding site" evidence="19">
    <location>
        <position position="792"/>
    </location>
    <ligand>
        <name>ATP</name>
        <dbReference type="ChEBI" id="CHEBI:30616"/>
        <label>2</label>
    </ligand>
</feature>
<evidence type="ECO:0000256" key="7">
    <source>
        <dbReference type="ARBA" id="ARBA00022605"/>
    </source>
</evidence>
<dbReference type="NCBIfam" id="NF003671">
    <property type="entry name" value="PRK05294.1"/>
    <property type="match status" value="1"/>
</dbReference>
<name>A0A7T1WT49_9ACTN</name>
<feature type="binding site" evidence="19">
    <location>
        <position position="790"/>
    </location>
    <ligand>
        <name>ATP</name>
        <dbReference type="ChEBI" id="CHEBI:30616"/>
        <label>2</label>
    </ligand>
</feature>
<dbReference type="AlphaFoldDB" id="A0A7T1WT49"/>
<evidence type="ECO:0000259" key="21">
    <source>
        <dbReference type="PROSITE" id="PS51855"/>
    </source>
</evidence>
<dbReference type="UniPathway" id="UPA00068">
    <property type="reaction ID" value="UER00171"/>
</dbReference>
<sequence>MPKRTDIESVLVIGSGPIVIGQAAEFDYSGTQACRVLKSEGLRVILVNSNPATIMTDPEIADATYVEPITPEFVEKIIAKERPDALLPTLGGQTALNTAISLHESGALAEHGVELIGANVEAINKGEDRDRFKEVVEAVRARTGHGESARSVICHSMEEVLAGVDGLGGYPVVVRPSFTMGGAGSGFAHDEEELRRIAGQGLALSPTTEVLLEESILGWKEYELELMRDKNDNVVVVCSIENFDPMGVHTGDSITVAPSMTLTDREYQILRDIGIAVIREVGVDTGGCNIQFAVDPSDGRVVVIEMNPRVSRSSALASKATGFPIAKIAAKLAVGYTLDEIPNDITEKTPASFEPTLDYVVVKAPRFAFEKFPAADDTLTTTMKSVGEAMAIGRNFPEALNKALRSLEKKGSQFDFTSPVGEKSVLLEQAARPTDGRINTVMDAIRAGATQEEVFDATKIDPWFTDQLFLIHEVAQELAAARELSPELLSVAKRYGFSDAQIAQVRSLREDVVREVRHALGIRPVYKTVDTCAAEFAARTPYFYSSYDEESEVAPREKPAVIILGSGPNRIGQGIEFDYSCVHASFALGEAGYETVMVNCNPETVSTDYDTSDRLYFEPLTLEDVLEIVHAEQEAGPVAGVIVQLGGQTPLGLAQALKDAGVPIVGTPPEAINLAEERGAFGRVLEEAGLPAPRYGTAYSFDQAKDIAAGINYPVMVRPSYVLGGRGMEIVYDEAALAAYLERHAGLISEHPVLIDRFLDDAIEIDVDALYDGEELYLGGVMEHIEEAGIHSGDSACALPPITLGGHDIKRLRASTEAIARGVGVRGLINIQFAMSGDILYVLEANPRASRTVPFTSKATAVPLAKAAARISLGATVAQLRSEGMLPATGDGGDLPLDAPISVKEAVLPWTRFRDVQGRGVDTILGPEMRSTGEVMGIDAVFGTSYAKSQAAAYGALPTKGRAFVSVANRDKRSLIFPARELAAMGFELLATSGTAEVLRRNGINATVVRKHSQGPGPDGEPTVVQLIHDGHIDLIVNTPWGTGGRLDGYDIRTAAVARAVPCLTTVQALAAAVQGIEAMARGEVGVRSLQEHADHLTAARGSG</sequence>
<comment type="similarity">
    <text evidence="4 19">Belongs to the CarB family.</text>
</comment>
<dbReference type="GO" id="GO:0004087">
    <property type="term" value="F:carbamoyl-phosphate synthase (ammonia) activity"/>
    <property type="evidence" value="ECO:0007669"/>
    <property type="project" value="UniProtKB-EC"/>
</dbReference>
<keyword evidence="10 19" id="KW-0547">Nucleotide-binding</keyword>
<feature type="binding site" evidence="19">
    <location>
        <position position="305"/>
    </location>
    <ligand>
        <name>Mg(2+)</name>
        <dbReference type="ChEBI" id="CHEBI:18420"/>
        <label>2</label>
    </ligand>
</feature>
<feature type="binding site" evidence="19">
    <location>
        <position position="214"/>
    </location>
    <ligand>
        <name>ATP</name>
        <dbReference type="ChEBI" id="CHEBI:30616"/>
        <label>1</label>
    </ligand>
</feature>
<feature type="binding site" evidence="19">
    <location>
        <position position="182"/>
    </location>
    <ligand>
        <name>ATP</name>
        <dbReference type="ChEBI" id="CHEBI:30616"/>
        <label>1</label>
    </ligand>
</feature>
<keyword evidence="11 19" id="KW-0067">ATP-binding</keyword>
<dbReference type="InterPro" id="IPR005479">
    <property type="entry name" value="CPAse_ATP-bd"/>
</dbReference>
<dbReference type="GO" id="GO:0044205">
    <property type="term" value="P:'de novo' UMP biosynthetic process"/>
    <property type="evidence" value="ECO:0007669"/>
    <property type="project" value="UniProtKB-UniRule"/>
</dbReference>
<comment type="pathway">
    <text evidence="2 19">Pyrimidine metabolism; UMP biosynthesis via de novo pathway; (S)-dihydroorotate from bicarbonate: step 1/3.</text>
</comment>
<feature type="binding site" evidence="19">
    <location>
        <position position="789"/>
    </location>
    <ligand>
        <name>ATP</name>
        <dbReference type="ChEBI" id="CHEBI:30616"/>
        <label>2</label>
    </ligand>
</feature>
<dbReference type="FunFam" id="3.30.470.20:FF:000007">
    <property type="entry name" value="Carbamoyl-phosphate synthase large chain"/>
    <property type="match status" value="1"/>
</dbReference>
<feature type="binding site" evidence="19">
    <location>
        <position position="844"/>
    </location>
    <ligand>
        <name>Mg(2+)</name>
        <dbReference type="ChEBI" id="CHEBI:18420"/>
        <label>3</label>
    </ligand>
</feature>
<feature type="binding site" evidence="19">
    <location>
        <position position="832"/>
    </location>
    <ligand>
        <name>ATP</name>
        <dbReference type="ChEBI" id="CHEBI:30616"/>
        <label>2</label>
    </ligand>
</feature>
<evidence type="ECO:0000256" key="19">
    <source>
        <dbReference type="HAMAP-Rule" id="MF_01210"/>
    </source>
</evidence>
<feature type="binding site" evidence="19">
    <location>
        <position position="844"/>
    </location>
    <ligand>
        <name>ATP</name>
        <dbReference type="ChEBI" id="CHEBI:30616"/>
        <label>2</label>
    </ligand>
</feature>
<evidence type="ECO:0000256" key="1">
    <source>
        <dbReference type="ARBA" id="ARBA00001936"/>
    </source>
</evidence>
<dbReference type="InterPro" id="IPR036914">
    <property type="entry name" value="MGS-like_dom_sf"/>
</dbReference>
<comment type="function">
    <text evidence="17 19">Large subunit of the glutamine-dependent carbamoyl phosphate synthetase (CPSase). CPSase catalyzes the formation of carbamoyl phosphate from the ammonia moiety of glutamine, carbonate, and phosphate donated by ATP, constituting the first step of 2 biosynthetic pathways, one leading to arginine and/or urea and the other to pyrimidine nucleotides. The large subunit (synthetase) binds the substrates ammonia (free or transferred from glutamine from the small subunit), hydrogencarbonate and ATP and carries out an ATP-coupled ligase reaction, activating hydrogencarbonate by forming carboxy phosphate which reacts with ammonia to form carbamoyl phosphate.</text>
</comment>
<dbReference type="InterPro" id="IPR011761">
    <property type="entry name" value="ATP-grasp"/>
</dbReference>
<keyword evidence="12" id="KW-0460">Magnesium</keyword>
<feature type="domain" description="MGS-like" evidence="21">
    <location>
        <begin position="955"/>
        <end position="1100"/>
    </location>
</feature>
<feature type="binding site" evidence="19">
    <location>
        <position position="221"/>
    </location>
    <ligand>
        <name>ATP</name>
        <dbReference type="ChEBI" id="CHEBI:30616"/>
        <label>1</label>
    </ligand>
</feature>
<reference evidence="23" key="1">
    <citation type="submission" date="2020-02" db="EMBL/GenBank/DDBJ databases">
        <title>Streptomyces sp. ASO4wet.</title>
        <authorList>
            <person name="Risdian C."/>
            <person name="Landwehr W."/>
            <person name="Schupp P."/>
            <person name="Wink J."/>
        </authorList>
    </citation>
    <scope>NUCLEOTIDE SEQUENCE [LARGE SCALE GENOMIC DNA]</scope>
    <source>
        <strain evidence="23">ASO4wet</strain>
    </source>
</reference>
<dbReference type="NCBIfam" id="TIGR01369">
    <property type="entry name" value="CPSaseII_lrg"/>
    <property type="match status" value="1"/>
</dbReference>
<dbReference type="RefSeq" id="WP_197353624.1">
    <property type="nucleotide sequence ID" value="NZ_CP048882.1"/>
</dbReference>